<comment type="similarity">
    <text evidence="2">Belongs to the methyl-accepting chemotaxis (MCP) protein family.</text>
</comment>
<dbReference type="PANTHER" id="PTHR32089">
    <property type="entry name" value="METHYL-ACCEPTING CHEMOTAXIS PROTEIN MCPB"/>
    <property type="match status" value="1"/>
</dbReference>
<keyword evidence="7" id="KW-1185">Reference proteome</keyword>
<sequence>MMCYADYRNMFGKSKETVDVGRLEAVLDLVDNIVMLCDSSRENTIIYMNKAASSTMVKYHSKLTEALPHSDLAHAMGNSIHQFHKDPERVRRILGEMGSGSSSEHVADIPMGNDIYFQTKTYPIWHPQKKGELLCYMACWTDISTQCALERKKRTLELQRTGNMNDKVSAIAAALEEMSATVAEIARSSQVASDSSIKASSVTSESKVLIQSASAAMRDVALRVKDTAHIISELGTQSEEIDSIVSSIKSIAEQTNLLALNAAIEAARAGSAGKGFAVVADEVRQLAERSRIAATEITEKIRMIRNGTSAAVTSIESFTSKVAESEASSARADNALLEIFEDVASVGDMVSQIAAAAEEQSVASSDISRNLNHILSSTSNEEIEHSIQSTSPVDRFGYKGSSKSSIH</sequence>
<reference evidence="6 7" key="1">
    <citation type="submission" date="2015-01" db="EMBL/GenBank/DDBJ databases">
        <title>Draft genome of the acidophilic iron oxidizer Acidithrix ferrooxidans strain Py-F3.</title>
        <authorList>
            <person name="Poehlein A."/>
            <person name="Eisen S."/>
            <person name="Schloemann M."/>
            <person name="Johnson B.D."/>
            <person name="Daniel R."/>
            <person name="Muehling M."/>
        </authorList>
    </citation>
    <scope>NUCLEOTIDE SEQUENCE [LARGE SCALE GENOMIC DNA]</scope>
    <source>
        <strain evidence="6 7">Py-F3</strain>
    </source>
</reference>
<dbReference type="PRINTS" id="PR00260">
    <property type="entry name" value="CHEMTRNSDUCR"/>
</dbReference>
<accession>A0A0D8HJ61</accession>
<keyword evidence="1 3" id="KW-0807">Transducer</keyword>
<dbReference type="GO" id="GO:0007165">
    <property type="term" value="P:signal transduction"/>
    <property type="evidence" value="ECO:0007669"/>
    <property type="project" value="UniProtKB-KW"/>
</dbReference>
<evidence type="ECO:0000256" key="4">
    <source>
        <dbReference type="SAM" id="MobiDB-lite"/>
    </source>
</evidence>
<dbReference type="GO" id="GO:0004888">
    <property type="term" value="F:transmembrane signaling receptor activity"/>
    <property type="evidence" value="ECO:0007669"/>
    <property type="project" value="InterPro"/>
</dbReference>
<comment type="caution">
    <text evidence="6">The sequence shown here is derived from an EMBL/GenBank/DDBJ whole genome shotgun (WGS) entry which is preliminary data.</text>
</comment>
<feature type="region of interest" description="Disordered" evidence="4">
    <location>
        <begin position="379"/>
        <end position="407"/>
    </location>
</feature>
<dbReference type="GO" id="GO:0006935">
    <property type="term" value="P:chemotaxis"/>
    <property type="evidence" value="ECO:0007669"/>
    <property type="project" value="InterPro"/>
</dbReference>
<dbReference type="InterPro" id="IPR004090">
    <property type="entry name" value="Chemotax_Me-accpt_rcpt"/>
</dbReference>
<evidence type="ECO:0000256" key="2">
    <source>
        <dbReference type="ARBA" id="ARBA00029447"/>
    </source>
</evidence>
<dbReference type="STRING" id="1280514.AXFE_20440"/>
<dbReference type="PANTHER" id="PTHR32089:SF112">
    <property type="entry name" value="LYSOZYME-LIKE PROTEIN-RELATED"/>
    <property type="match status" value="1"/>
</dbReference>
<proteinExistence type="inferred from homology"/>
<feature type="compositionally biased region" description="Polar residues" evidence="4">
    <location>
        <begin position="379"/>
        <end position="392"/>
    </location>
</feature>
<dbReference type="GO" id="GO:0016020">
    <property type="term" value="C:membrane"/>
    <property type="evidence" value="ECO:0007669"/>
    <property type="project" value="InterPro"/>
</dbReference>
<dbReference type="EMBL" id="JXYS01000065">
    <property type="protein sequence ID" value="KJF17131.1"/>
    <property type="molecule type" value="Genomic_DNA"/>
</dbReference>
<dbReference type="PROSITE" id="PS50111">
    <property type="entry name" value="CHEMOTAXIS_TRANSDUC_2"/>
    <property type="match status" value="1"/>
</dbReference>
<dbReference type="SMART" id="SM00283">
    <property type="entry name" value="MA"/>
    <property type="match status" value="1"/>
</dbReference>
<name>A0A0D8HJ61_9ACTN</name>
<dbReference type="Gene3D" id="1.10.287.950">
    <property type="entry name" value="Methyl-accepting chemotaxis protein"/>
    <property type="match status" value="1"/>
</dbReference>
<evidence type="ECO:0000256" key="1">
    <source>
        <dbReference type="ARBA" id="ARBA00023224"/>
    </source>
</evidence>
<protein>
    <submittedName>
        <fullName evidence="6">Methyl-accepting chemotaxis protein CtpH</fullName>
    </submittedName>
</protein>
<dbReference type="AlphaFoldDB" id="A0A0D8HJ61"/>
<dbReference type="Proteomes" id="UP000032360">
    <property type="component" value="Unassembled WGS sequence"/>
</dbReference>
<evidence type="ECO:0000313" key="7">
    <source>
        <dbReference type="Proteomes" id="UP000032360"/>
    </source>
</evidence>
<organism evidence="6 7">
    <name type="scientific">Acidithrix ferrooxidans</name>
    <dbReference type="NCBI Taxonomy" id="1280514"/>
    <lineage>
        <taxon>Bacteria</taxon>
        <taxon>Bacillati</taxon>
        <taxon>Actinomycetota</taxon>
        <taxon>Acidimicrobiia</taxon>
        <taxon>Acidimicrobiales</taxon>
        <taxon>Acidimicrobiaceae</taxon>
        <taxon>Acidithrix</taxon>
    </lineage>
</organism>
<evidence type="ECO:0000313" key="6">
    <source>
        <dbReference type="EMBL" id="KJF17131.1"/>
    </source>
</evidence>
<evidence type="ECO:0000259" key="5">
    <source>
        <dbReference type="PROSITE" id="PS50111"/>
    </source>
</evidence>
<dbReference type="CDD" id="cd11386">
    <property type="entry name" value="MCP_signal"/>
    <property type="match status" value="1"/>
</dbReference>
<dbReference type="Pfam" id="PF00015">
    <property type="entry name" value="MCPsignal"/>
    <property type="match status" value="1"/>
</dbReference>
<dbReference type="InterPro" id="IPR004089">
    <property type="entry name" value="MCPsignal_dom"/>
</dbReference>
<feature type="domain" description="Methyl-accepting transducer" evidence="5">
    <location>
        <begin position="159"/>
        <end position="375"/>
    </location>
</feature>
<dbReference type="SUPFAM" id="SSF58104">
    <property type="entry name" value="Methyl-accepting chemotaxis protein (MCP) signaling domain"/>
    <property type="match status" value="1"/>
</dbReference>
<evidence type="ECO:0000256" key="3">
    <source>
        <dbReference type="PROSITE-ProRule" id="PRU00284"/>
    </source>
</evidence>
<gene>
    <name evidence="6" type="primary">ctpH</name>
    <name evidence="6" type="ORF">AXFE_20440</name>
</gene>
<dbReference type="Gene3D" id="3.30.450.20">
    <property type="entry name" value="PAS domain"/>
    <property type="match status" value="1"/>
</dbReference>